<dbReference type="PANTHER" id="PTHR23159:SF31">
    <property type="entry name" value="CENTROSOME-ASSOCIATED PROTEIN CEP250 ISOFORM X1"/>
    <property type="match status" value="1"/>
</dbReference>
<feature type="compositionally biased region" description="Basic and acidic residues" evidence="1">
    <location>
        <begin position="748"/>
        <end position="766"/>
    </location>
</feature>
<dbReference type="EMBL" id="RSCD01000019">
    <property type="protein sequence ID" value="RSH85686.1"/>
    <property type="molecule type" value="Genomic_DNA"/>
</dbReference>
<feature type="compositionally biased region" description="Polar residues" evidence="1">
    <location>
        <begin position="34"/>
        <end position="54"/>
    </location>
</feature>
<feature type="compositionally biased region" description="Basic and acidic residues" evidence="1">
    <location>
        <begin position="718"/>
        <end position="740"/>
    </location>
</feature>
<feature type="region of interest" description="Disordered" evidence="1">
    <location>
        <begin position="578"/>
        <end position="602"/>
    </location>
</feature>
<protein>
    <submittedName>
        <fullName evidence="2">Uncharacterized protein</fullName>
    </submittedName>
</protein>
<dbReference type="AlphaFoldDB" id="A0A427Y3M8"/>
<feature type="compositionally biased region" description="Polar residues" evidence="1">
    <location>
        <begin position="435"/>
        <end position="454"/>
    </location>
</feature>
<feature type="region of interest" description="Disordered" evidence="1">
    <location>
        <begin position="861"/>
        <end position="916"/>
    </location>
</feature>
<comment type="caution">
    <text evidence="2">The sequence shown here is derived from an EMBL/GenBank/DDBJ whole genome shotgun (WGS) entry which is preliminary data.</text>
</comment>
<organism evidence="2 3">
    <name type="scientific">Saitozyma podzolica</name>
    <dbReference type="NCBI Taxonomy" id="1890683"/>
    <lineage>
        <taxon>Eukaryota</taxon>
        <taxon>Fungi</taxon>
        <taxon>Dikarya</taxon>
        <taxon>Basidiomycota</taxon>
        <taxon>Agaricomycotina</taxon>
        <taxon>Tremellomycetes</taxon>
        <taxon>Tremellales</taxon>
        <taxon>Trimorphomycetaceae</taxon>
        <taxon>Saitozyma</taxon>
    </lineage>
</organism>
<reference evidence="2 3" key="1">
    <citation type="submission" date="2018-11" db="EMBL/GenBank/DDBJ databases">
        <title>Genome sequence of Saitozyma podzolica DSM 27192.</title>
        <authorList>
            <person name="Aliyu H."/>
            <person name="Gorte O."/>
            <person name="Ochsenreither K."/>
        </authorList>
    </citation>
    <scope>NUCLEOTIDE SEQUENCE [LARGE SCALE GENOMIC DNA]</scope>
    <source>
        <strain evidence="2 3">DSM 27192</strain>
    </source>
</reference>
<feature type="region of interest" description="Disordered" evidence="1">
    <location>
        <begin position="687"/>
        <end position="766"/>
    </location>
</feature>
<dbReference type="OrthoDB" id="2593174at2759"/>
<dbReference type="STRING" id="1890683.A0A427Y3M8"/>
<feature type="region of interest" description="Disordered" evidence="1">
    <location>
        <begin position="934"/>
        <end position="971"/>
    </location>
</feature>
<evidence type="ECO:0000313" key="3">
    <source>
        <dbReference type="Proteomes" id="UP000279259"/>
    </source>
</evidence>
<feature type="region of interest" description="Disordered" evidence="1">
    <location>
        <begin position="335"/>
        <end position="358"/>
    </location>
</feature>
<feature type="region of interest" description="Disordered" evidence="1">
    <location>
        <begin position="29"/>
        <end position="68"/>
    </location>
</feature>
<evidence type="ECO:0000313" key="2">
    <source>
        <dbReference type="EMBL" id="RSH85686.1"/>
    </source>
</evidence>
<dbReference type="PANTHER" id="PTHR23159">
    <property type="entry name" value="CENTROSOMAL PROTEIN 2"/>
    <property type="match status" value="1"/>
</dbReference>
<dbReference type="Proteomes" id="UP000279259">
    <property type="component" value="Unassembled WGS sequence"/>
</dbReference>
<feature type="compositionally biased region" description="Low complexity" evidence="1">
    <location>
        <begin position="179"/>
        <end position="189"/>
    </location>
</feature>
<accession>A0A427Y3M8</accession>
<feature type="region of interest" description="Disordered" evidence="1">
    <location>
        <begin position="434"/>
        <end position="454"/>
    </location>
</feature>
<feature type="region of interest" description="Disordered" evidence="1">
    <location>
        <begin position="179"/>
        <end position="211"/>
    </location>
</feature>
<gene>
    <name evidence="2" type="ORF">EHS25_003827</name>
</gene>
<proteinExistence type="predicted"/>
<sequence>MASSTSSPVVPAGAKQLRIKRRVINLVNPADPQEFSNSNHSLSPRTSPNVSLEQQEPLRHRESTPDHEIPQLELPALTPRRFDDDGLRGILRPSGTPGSGNGVRFFPKNRFRVITPNQPHVPTPQKPPPSPSFFSHLLSVVPTMSPRRSTTPPLPVDAPVEVDESWEVPGQEGEVSLVGSSVGSESGGLHSRVAEAEAEAEEAEVHGSLMGDNSEAEISWSGVPEVHCSPLALPAENNSREVSYQELDLPSADLHVPEDMSNLLSTRMSPTQVGISWDMSMPVPTSPLARRLSGGVASGPDQHASFLSVGESSASISLVMEDDNPTIRRRISPIARHNSNTVEPETPTPAPPSDLSNTCLHTPPPPLRPFTSIFADMSAEQAELTWPLSQHVEGAKLEEDDTAFHSAVFTSTDGVGVGVGLGVAELADLPIAPSTKGTMQTTPPSNKTPAQVNASWTTPRAGDVTVFFDATSSLLTPPSPLSSVLVPTRQMPLPMSRSPLAPDLVHPTQALLTAQSAHTAALSSELALYRSLAHKLQAEVAERDAVLSDLNVRALESEMLRAQLSDLQVELAALKAGQRSIPSPSPSPPSMKATLSHHPGDRTTVVESEKRDLEIRLAKALADGEVMGKQLGEIRGAKDDLVKQLASAQARVGEVEERERDREVAATRVEEERRGKVESLQEEVDELRREVQSEQEERERVQEELDTAQAEMAEMADEEQRKGSREESLQEEVESLREQLETFGAELEQERGAREEVEREIEQERSERVKLETVNRELKKALRAAKADQASSSATSEEIASLRNELARLRSESASKDLEIVNLERRKAELKEDREMFNIALDSKQQELELVKRKYARVSTPLTASRRQNDATPTSAEIDTPAPSKLGLGDAPSTARPRRSSAAYTTPVVSARSGRHGVPLHASTIKTARVMRSVAEEENRPPNGEGVGVGLRGGRVASHGPTRSARVMMPV</sequence>
<feature type="compositionally biased region" description="Basic and acidic residues" evidence="1">
    <location>
        <begin position="56"/>
        <end position="68"/>
    </location>
</feature>
<keyword evidence="3" id="KW-1185">Reference proteome</keyword>
<feature type="compositionally biased region" description="Basic and acidic residues" evidence="1">
    <location>
        <begin position="687"/>
        <end position="703"/>
    </location>
</feature>
<name>A0A427Y3M8_9TREE</name>
<feature type="compositionally biased region" description="Polar residues" evidence="1">
    <location>
        <begin position="861"/>
        <end position="877"/>
    </location>
</feature>
<evidence type="ECO:0000256" key="1">
    <source>
        <dbReference type="SAM" id="MobiDB-lite"/>
    </source>
</evidence>